<keyword evidence="14" id="KW-1185">Reference proteome</keyword>
<evidence type="ECO:0000256" key="11">
    <source>
        <dbReference type="SAM" id="MobiDB-lite"/>
    </source>
</evidence>
<evidence type="ECO:0000256" key="8">
    <source>
        <dbReference type="ARBA" id="ARBA00023136"/>
    </source>
</evidence>
<dbReference type="EMDB" id="EMD-33658"/>
<evidence type="ECO:0000313" key="14">
    <source>
        <dbReference type="Proteomes" id="UP000324585"/>
    </source>
</evidence>
<reference evidence="15" key="2">
    <citation type="journal article" date="2023" name="Commun. Biol.">
        <title>The structural basis for light acclimation in phycobilisome light harvesting systems systems in Porphyridium purpureum.</title>
        <authorList>
            <person name="Dodson E.J."/>
            <person name="Ma J."/>
            <person name="Suissa Szlejf M."/>
            <person name="Maroudas-Sklare N."/>
            <person name="Paltiel Y."/>
            <person name="Adir N."/>
            <person name="Sun S."/>
            <person name="Sui S.F."/>
            <person name="Keren N."/>
        </authorList>
    </citation>
    <scope>STRUCTURE BY ELECTRON MICROSCOPY (3.00 ANGSTROMS)</scope>
</reference>
<dbReference type="PANTHER" id="PTHR34011">
    <property type="entry name" value="PHYCOBILISOME 32.1 KDA LINKER POLYPEPTIDE, PHYCOCYANIN-ASSOCIATED, ROD 2-RELATED"/>
    <property type="match status" value="1"/>
</dbReference>
<gene>
    <name evidence="13" type="ORF">FVE85_2314</name>
</gene>
<evidence type="ECO:0000256" key="9">
    <source>
        <dbReference type="PROSITE-ProRule" id="PRU00775"/>
    </source>
</evidence>
<keyword evidence="2" id="KW-0150">Chloroplast</keyword>
<name>A0A5J4YX63_PORPP</name>
<evidence type="ECO:0000313" key="13">
    <source>
        <dbReference type="EMBL" id="KAA8496159.1"/>
    </source>
</evidence>
<evidence type="ECO:0007829" key="16">
    <source>
        <dbReference type="PDB" id="7Y4L"/>
    </source>
</evidence>
<comment type="subcellular location">
    <subcellularLocation>
        <location evidence="1">Plastid</location>
        <location evidence="1">Chloroplast thylakoid membrane</location>
        <topology evidence="1">Peripheral membrane protein</topology>
        <orientation evidence="1">Stromal side</orientation>
    </subcellularLocation>
</comment>
<keyword evidence="3" id="KW-0602">Photosynthesis</keyword>
<feature type="region of interest" description="Disordered" evidence="11">
    <location>
        <begin position="421"/>
        <end position="490"/>
    </location>
</feature>
<keyword evidence="10" id="KW-0175">Coiled coil</keyword>
<dbReference type="GO" id="GO:0015979">
    <property type="term" value="P:photosynthesis"/>
    <property type="evidence" value="ECO:0007669"/>
    <property type="project" value="UniProtKB-KW"/>
</dbReference>
<reference evidence="16 17" key="3">
    <citation type="journal article" date="2023" name="Nature">
        <title>In situ structure of the red algal phycobilisome-PSII-PSI-LHC megacomplex.</title>
        <authorList>
            <person name="You X."/>
            <person name="Zhang X."/>
            <person name="Cheng J."/>
            <person name="Xiao Y."/>
            <person name="Ma J."/>
            <person name="Sun S."/>
            <person name="Zhang X."/>
            <person name="Wang H.W."/>
            <person name="Sui S.F."/>
        </authorList>
    </citation>
    <scope>STRUCTURE BY ELECTRON MICROSCOPY (3.30 ANGSTROMS)</scope>
</reference>
<dbReference type="Proteomes" id="UP000324585">
    <property type="component" value="Unassembled WGS sequence"/>
</dbReference>
<keyword evidence="8" id="KW-0472">Membrane</keyword>
<evidence type="ECO:0000256" key="3">
    <source>
        <dbReference type="ARBA" id="ARBA00022531"/>
    </source>
</evidence>
<keyword evidence="15 16" id="KW-0002">3D-structure</keyword>
<evidence type="ECO:0000256" key="2">
    <source>
        <dbReference type="ARBA" id="ARBA00022528"/>
    </source>
</evidence>
<sequence>MAFVNGFSGGAAAVPRRGVARVCAQRVVMKVVDRLDSQPSAAFEQTKQVYTFSRYILGPHRAVVAPVAMDPSEKEVVLRAVYRQVFGNAYIMEEERAELRVMESQFLLGELSVKELVRALAKSSTYKVRFFEGAVQYRFIELCFKHLLGRAPDNHEEIAVHMRKYQQEGYDAEIDSYLDAGEYDNVFGDDTVPFLRFRGVYTPCDSFNRQCALQGGWANSDKAMGGAALSGYNGSDGRQMSTMIGNYISGKPIPYEKVAADTPLKSTAPNWYARPNPALAPQPAYVSAKEIAELRSRVSKLEAAWSVAVKQSAAAKDTVETWRAAAKEMAAMRGISPMGEAYFGGIAQKVDNGALAQLGNKASSYKKYLYAIETDEVSRLEVDLEEAKGQLRVLEAAMAKSTPMTRTAEFKTLTKNVAAVTAAEKADPLSKRPRISASRPKPTPAAAKMAAAEKKKGPFGLSVPSLPNLPNLPKLPSLSLPKVSLPFGKK</sequence>
<dbReference type="PDB" id="7Y4L">
    <property type="method" value="EM"/>
    <property type="resolution" value="3.30 A"/>
    <property type="chains" value="b4/bH=1-490"/>
</dbReference>
<evidence type="ECO:0000256" key="7">
    <source>
        <dbReference type="ARBA" id="ARBA00023078"/>
    </source>
</evidence>
<dbReference type="PDB" id="7Y5E">
    <property type="method" value="EM"/>
    <property type="resolution" value="3.30 A"/>
    <property type="chains" value="bJ/bM=1-490"/>
</dbReference>
<dbReference type="InterPro" id="IPR038255">
    <property type="entry name" value="PBS_linker_sf"/>
</dbReference>
<keyword evidence="4" id="KW-0042">Antenna complex</keyword>
<dbReference type="EMDB" id="EMD-33605"/>
<dbReference type="GO" id="GO:0009535">
    <property type="term" value="C:chloroplast thylakoid membrane"/>
    <property type="evidence" value="ECO:0007669"/>
    <property type="project" value="UniProtKB-SubCell"/>
</dbReference>
<dbReference type="OMA" id="GWANSDK"/>
<reference evidence="14" key="1">
    <citation type="journal article" date="2019" name="Nat. Commun.">
        <title>Expansion of phycobilisome linker gene families in mesophilic red algae.</title>
        <authorList>
            <person name="Lee J."/>
            <person name="Kim D."/>
            <person name="Bhattacharya D."/>
            <person name="Yoon H.S."/>
        </authorList>
    </citation>
    <scope>NUCLEOTIDE SEQUENCE [LARGE SCALE GENOMIC DNA]</scope>
    <source>
        <strain evidence="14">CCMP 1328</strain>
    </source>
</reference>
<protein>
    <submittedName>
        <fullName evidence="13">Phycobilisome 32.1 kDa linker polypeptide, phycocyanin-associated, rod</fullName>
    </submittedName>
</protein>
<dbReference type="Pfam" id="PF00427">
    <property type="entry name" value="PBS_linker_poly"/>
    <property type="match status" value="1"/>
</dbReference>
<dbReference type="EMDB" id="EMD-33618"/>
<evidence type="ECO:0000256" key="5">
    <source>
        <dbReference type="ARBA" id="ARBA00022640"/>
    </source>
</evidence>
<keyword evidence="6 9" id="KW-0605">Phycobilisome</keyword>
<dbReference type="EMDB" id="EMD-31393"/>
<dbReference type="Gene3D" id="1.10.3130.20">
    <property type="entry name" value="Phycobilisome linker domain"/>
    <property type="match status" value="1"/>
</dbReference>
<feature type="coiled-coil region" evidence="10">
    <location>
        <begin position="370"/>
        <end position="397"/>
    </location>
</feature>
<evidence type="ECO:0007829" key="17">
    <source>
        <dbReference type="PDB" id="7Y5E"/>
    </source>
</evidence>
<dbReference type="PDB" id="7Y7A">
    <property type="method" value="EM"/>
    <property type="resolution" value="4.30 A"/>
    <property type="chains" value="b3/bC/bV/bp=1-490"/>
</dbReference>
<feature type="compositionally biased region" description="Low complexity" evidence="11">
    <location>
        <begin position="461"/>
        <end position="490"/>
    </location>
</feature>
<comment type="caution">
    <text evidence="13">The sequence shown here is derived from an EMBL/GenBank/DDBJ whole genome shotgun (WGS) entry which is preliminary data.</text>
</comment>
<evidence type="ECO:0000256" key="4">
    <source>
        <dbReference type="ARBA" id="ARBA00022549"/>
    </source>
</evidence>
<dbReference type="PANTHER" id="PTHR34011:SF6">
    <property type="entry name" value="PHYCOBILIPROTEIN APCE"/>
    <property type="match status" value="1"/>
</dbReference>
<evidence type="ECO:0000256" key="10">
    <source>
        <dbReference type="SAM" id="Coils"/>
    </source>
</evidence>
<organism evidence="13 14">
    <name type="scientific">Porphyridium purpureum</name>
    <name type="common">Red alga</name>
    <name type="synonym">Porphyridium cruentum</name>
    <dbReference type="NCBI Taxonomy" id="35688"/>
    <lineage>
        <taxon>Eukaryota</taxon>
        <taxon>Rhodophyta</taxon>
        <taxon>Bangiophyceae</taxon>
        <taxon>Porphyridiales</taxon>
        <taxon>Porphyridiaceae</taxon>
        <taxon>Porphyridium</taxon>
    </lineage>
</organism>
<dbReference type="AlphaFoldDB" id="A0A5J4YX63"/>
<dbReference type="PDB" id="7EZX">
    <property type="method" value="EM"/>
    <property type="resolution" value="3.00 A"/>
    <property type="chains" value="bB/bM=1-490"/>
</dbReference>
<dbReference type="PROSITE" id="PS51445">
    <property type="entry name" value="PBS_LINKER"/>
    <property type="match status" value="1"/>
</dbReference>
<dbReference type="GO" id="GO:0030089">
    <property type="term" value="C:phycobilisome"/>
    <property type="evidence" value="ECO:0007669"/>
    <property type="project" value="UniProtKB-UniRule"/>
</dbReference>
<feature type="domain" description="PBS-linker" evidence="12">
    <location>
        <begin position="41"/>
        <end position="222"/>
    </location>
</feature>
<dbReference type="InterPro" id="IPR001297">
    <property type="entry name" value="PBS_linker_dom"/>
</dbReference>
<comment type="similarity">
    <text evidence="9">Belongs to the phycobilisome linker protein family.</text>
</comment>
<dbReference type="EMBL" id="VRMN01000003">
    <property type="protein sequence ID" value="KAA8496159.1"/>
    <property type="molecule type" value="Genomic_DNA"/>
</dbReference>
<evidence type="ECO:0000256" key="1">
    <source>
        <dbReference type="ARBA" id="ARBA00004185"/>
    </source>
</evidence>
<evidence type="ECO:0000256" key="6">
    <source>
        <dbReference type="ARBA" id="ARBA00022738"/>
    </source>
</evidence>
<dbReference type="OrthoDB" id="3875at2759"/>
<evidence type="ECO:0000259" key="12">
    <source>
        <dbReference type="PROSITE" id="PS51445"/>
    </source>
</evidence>
<keyword evidence="5" id="KW-0934">Plastid</keyword>
<evidence type="ECO:0007829" key="15">
    <source>
        <dbReference type="PDB" id="7EZX"/>
    </source>
</evidence>
<keyword evidence="7" id="KW-0793">Thylakoid</keyword>
<proteinExistence type="evidence at protein level"/>
<accession>A0A5J4YX63</accession>